<name>A0A132NW54_GIAIN</name>
<dbReference type="OrthoDB" id="10251587at2759"/>
<dbReference type="EMBL" id="JXTI01000051">
    <property type="protein sequence ID" value="KWX13902.1"/>
    <property type="molecule type" value="Genomic_DNA"/>
</dbReference>
<dbReference type="AlphaFoldDB" id="A0A132NW54"/>
<dbReference type="VEuPathDB" id="GiardiaDB:QR46_2082"/>
<dbReference type="Proteomes" id="UP000070089">
    <property type="component" value="Unassembled WGS sequence"/>
</dbReference>
<reference evidence="1 2" key="1">
    <citation type="journal article" date="2015" name="Mol. Biochem. Parasitol.">
        <title>Identification of polymorphic genes for use in assemblage B genotyping assays through comparative genomics of multiple assemblage B Giardia duodenalis isolates.</title>
        <authorList>
            <person name="Wielinga C."/>
            <person name="Thompson R.C."/>
            <person name="Monis P."/>
            <person name="Ryan U."/>
        </authorList>
    </citation>
    <scope>NUCLEOTIDE SEQUENCE [LARGE SCALE GENOMIC DNA]</scope>
    <source>
        <strain evidence="1 2">BAH15c1</strain>
    </source>
</reference>
<organism evidence="1 2">
    <name type="scientific">Giardia duodenalis assemblage B</name>
    <dbReference type="NCBI Taxonomy" id="1394984"/>
    <lineage>
        <taxon>Eukaryota</taxon>
        <taxon>Metamonada</taxon>
        <taxon>Diplomonadida</taxon>
        <taxon>Hexamitidae</taxon>
        <taxon>Giardiinae</taxon>
        <taxon>Giardia</taxon>
    </lineage>
</organism>
<evidence type="ECO:0000313" key="1">
    <source>
        <dbReference type="EMBL" id="KWX13902.1"/>
    </source>
</evidence>
<sequence length="114" mass="13512">MSFKCDNQVDFMVLQRERESREEKSRAEWEAKFGRPYTASCVASYNLTDYCREQFGLPKRPRSKAEDGLAVIPEPYRRAVRPKTEGDVIGLYRDDYDQRMFDPHKHGIRRTVFD</sequence>
<protein>
    <submittedName>
        <fullName evidence="1">Uncharacterized protein</fullName>
    </submittedName>
</protein>
<accession>A0A132NW54</accession>
<proteinExistence type="predicted"/>
<evidence type="ECO:0000313" key="2">
    <source>
        <dbReference type="Proteomes" id="UP000070089"/>
    </source>
</evidence>
<comment type="caution">
    <text evidence="1">The sequence shown here is derived from an EMBL/GenBank/DDBJ whole genome shotgun (WGS) entry which is preliminary data.</text>
</comment>
<gene>
    <name evidence="1" type="ORF">QR46_2082</name>
</gene>